<keyword evidence="10" id="KW-0333">Golgi apparatus</keyword>
<gene>
    <name evidence="15" type="ORF">HH212_00940</name>
</gene>
<keyword evidence="5" id="KW-0812">Transmembrane</keyword>
<evidence type="ECO:0000256" key="11">
    <source>
        <dbReference type="ARBA" id="ARBA00023136"/>
    </source>
</evidence>
<comment type="subcellular location">
    <subcellularLocation>
        <location evidence="2">Endoplasmic reticulum membrane</location>
        <topology evidence="2">Single-pass type II membrane protein</topology>
    </subcellularLocation>
    <subcellularLocation>
        <location evidence="1">Golgi apparatus membrane</location>
        <topology evidence="1">Single-pass type II membrane protein</topology>
    </subcellularLocation>
</comment>
<keyword evidence="9" id="KW-1133">Transmembrane helix</keyword>
<evidence type="ECO:0000256" key="3">
    <source>
        <dbReference type="ARBA" id="ARBA00022676"/>
    </source>
</evidence>
<keyword evidence="12" id="KW-1015">Disulfide bond</keyword>
<keyword evidence="4 15" id="KW-0808">Transferase</keyword>
<accession>A0A7Z2ZR38</accession>
<evidence type="ECO:0000313" key="16">
    <source>
        <dbReference type="Proteomes" id="UP000502415"/>
    </source>
</evidence>
<keyword evidence="3 15" id="KW-0328">Glycosyltransferase</keyword>
<dbReference type="RefSeq" id="WP_169433676.1">
    <property type="nucleotide sequence ID" value="NZ_CP051685.1"/>
</dbReference>
<evidence type="ECO:0000256" key="4">
    <source>
        <dbReference type="ARBA" id="ARBA00022679"/>
    </source>
</evidence>
<keyword evidence="16" id="KW-1185">Reference proteome</keyword>
<evidence type="ECO:0000256" key="12">
    <source>
        <dbReference type="ARBA" id="ARBA00023157"/>
    </source>
</evidence>
<dbReference type="KEGG" id="mfy:HH212_00940"/>
<dbReference type="GO" id="GO:0050650">
    <property type="term" value="P:chondroitin sulfate proteoglycan biosynthetic process"/>
    <property type="evidence" value="ECO:0007669"/>
    <property type="project" value="TreeGrafter"/>
</dbReference>
<evidence type="ECO:0000256" key="2">
    <source>
        <dbReference type="ARBA" id="ARBA00004648"/>
    </source>
</evidence>
<evidence type="ECO:0000256" key="7">
    <source>
        <dbReference type="ARBA" id="ARBA00022824"/>
    </source>
</evidence>
<dbReference type="GO" id="GO:0046872">
    <property type="term" value="F:metal ion binding"/>
    <property type="evidence" value="ECO:0007669"/>
    <property type="project" value="UniProtKB-KW"/>
</dbReference>
<name>A0A7Z2ZR38_9BURK</name>
<proteinExistence type="predicted"/>
<evidence type="ECO:0000256" key="6">
    <source>
        <dbReference type="ARBA" id="ARBA00022723"/>
    </source>
</evidence>
<dbReference type="Proteomes" id="UP000502415">
    <property type="component" value="Chromosome"/>
</dbReference>
<evidence type="ECO:0000256" key="8">
    <source>
        <dbReference type="ARBA" id="ARBA00022968"/>
    </source>
</evidence>
<dbReference type="GO" id="GO:0030158">
    <property type="term" value="F:protein xylosyltransferase activity"/>
    <property type="evidence" value="ECO:0007669"/>
    <property type="project" value="InterPro"/>
</dbReference>
<keyword evidence="8" id="KW-0735">Signal-anchor</keyword>
<dbReference type="InterPro" id="IPR003406">
    <property type="entry name" value="Glyco_trans_14"/>
</dbReference>
<dbReference type="Pfam" id="PF02485">
    <property type="entry name" value="Branch"/>
    <property type="match status" value="1"/>
</dbReference>
<dbReference type="PANTHER" id="PTHR46025">
    <property type="entry name" value="XYLOSYLTRANSFERASE OXT"/>
    <property type="match status" value="1"/>
</dbReference>
<keyword evidence="6" id="KW-0479">Metal-binding</keyword>
<reference evidence="15 16" key="1">
    <citation type="submission" date="2020-04" db="EMBL/GenBank/DDBJ databases">
        <title>Genome sequencing of novel species.</title>
        <authorList>
            <person name="Heo J."/>
            <person name="Kim S.-J."/>
            <person name="Kim J.-S."/>
            <person name="Hong S.-B."/>
            <person name="Kwon S.-W."/>
        </authorList>
    </citation>
    <scope>NUCLEOTIDE SEQUENCE [LARGE SCALE GENOMIC DNA]</scope>
    <source>
        <strain evidence="15 16">GN2-R2</strain>
    </source>
</reference>
<evidence type="ECO:0000256" key="10">
    <source>
        <dbReference type="ARBA" id="ARBA00023034"/>
    </source>
</evidence>
<keyword evidence="7" id="KW-0256">Endoplasmic reticulum</keyword>
<evidence type="ECO:0000256" key="14">
    <source>
        <dbReference type="ARBA" id="ARBA00042865"/>
    </source>
</evidence>
<protein>
    <recommendedName>
        <fullName evidence="14">Peptide O-xylosyltransferase</fullName>
    </recommendedName>
</protein>
<dbReference type="AlphaFoldDB" id="A0A7Z2ZR38"/>
<evidence type="ECO:0000256" key="13">
    <source>
        <dbReference type="ARBA" id="ARBA00023180"/>
    </source>
</evidence>
<dbReference type="PANTHER" id="PTHR46025:SF3">
    <property type="entry name" value="XYLOSYLTRANSFERASE OXT"/>
    <property type="match status" value="1"/>
</dbReference>
<evidence type="ECO:0000313" key="15">
    <source>
        <dbReference type="EMBL" id="QJD98778.1"/>
    </source>
</evidence>
<sequence length="290" mass="32467">MKQVFLIQAHKDVGQLNLLVEQLCDEDFLIYVNLDRKCDIDPCTVHPAARQIAARIDVHWGTFSQVQAVLNSLAQIVAEVPVFDKVLFLSAQDFPLLSNAALKRELERLRGRELLDSVPIGAAPGQWPAEHRYQYFHHEHGSRALCLAGAAANRLLRAAGLTRRLPGALRPHGGSSWWALSRACVADLLERVRREPRLLRFFRSVSCPDEMFFQTLVMNSRFASQVVGSNFRYIQWPDHDARNPRILDEGDFERIAASTAHFCRKIESGASAVLVERLLALRHGTGGGAG</sequence>
<keyword evidence="11" id="KW-0472">Membrane</keyword>
<evidence type="ECO:0000256" key="9">
    <source>
        <dbReference type="ARBA" id="ARBA00022989"/>
    </source>
</evidence>
<dbReference type="GO" id="GO:0015012">
    <property type="term" value="P:heparan sulfate proteoglycan biosynthetic process"/>
    <property type="evidence" value="ECO:0007669"/>
    <property type="project" value="TreeGrafter"/>
</dbReference>
<dbReference type="EMBL" id="CP051685">
    <property type="protein sequence ID" value="QJD98778.1"/>
    <property type="molecule type" value="Genomic_DNA"/>
</dbReference>
<evidence type="ECO:0000256" key="1">
    <source>
        <dbReference type="ARBA" id="ARBA00004323"/>
    </source>
</evidence>
<dbReference type="GO" id="GO:0016020">
    <property type="term" value="C:membrane"/>
    <property type="evidence" value="ECO:0007669"/>
    <property type="project" value="InterPro"/>
</dbReference>
<keyword evidence="13" id="KW-0325">Glycoprotein</keyword>
<dbReference type="InterPro" id="IPR043538">
    <property type="entry name" value="XYLT"/>
</dbReference>
<organism evidence="15 16">
    <name type="scientific">Massilia forsythiae</name>
    <dbReference type="NCBI Taxonomy" id="2728020"/>
    <lineage>
        <taxon>Bacteria</taxon>
        <taxon>Pseudomonadati</taxon>
        <taxon>Pseudomonadota</taxon>
        <taxon>Betaproteobacteria</taxon>
        <taxon>Burkholderiales</taxon>
        <taxon>Oxalobacteraceae</taxon>
        <taxon>Telluria group</taxon>
        <taxon>Massilia</taxon>
    </lineage>
</organism>
<evidence type="ECO:0000256" key="5">
    <source>
        <dbReference type="ARBA" id="ARBA00022692"/>
    </source>
</evidence>